<feature type="compositionally biased region" description="Basic and acidic residues" evidence="1">
    <location>
        <begin position="148"/>
        <end position="158"/>
    </location>
</feature>
<name>A0A3L9XY65_9RHOB</name>
<evidence type="ECO:0000313" key="2">
    <source>
        <dbReference type="EMBL" id="RMA41561.1"/>
    </source>
</evidence>
<reference evidence="2 3" key="1">
    <citation type="submission" date="2018-10" db="EMBL/GenBank/DDBJ databases">
        <authorList>
            <person name="Jung H.S."/>
            <person name="Jeon C.O."/>
        </authorList>
    </citation>
    <scope>NUCLEOTIDE SEQUENCE [LARGE SCALE GENOMIC DNA]</scope>
    <source>
        <strain evidence="2 3">MA-7-27</strain>
    </source>
</reference>
<keyword evidence="3" id="KW-1185">Reference proteome</keyword>
<feature type="compositionally biased region" description="Basic and acidic residues" evidence="1">
    <location>
        <begin position="212"/>
        <end position="232"/>
    </location>
</feature>
<feature type="region of interest" description="Disordered" evidence="1">
    <location>
        <begin position="25"/>
        <end position="61"/>
    </location>
</feature>
<dbReference type="OrthoDB" id="8100830at2"/>
<protein>
    <submittedName>
        <fullName evidence="2">DUF3306 domain-containing protein</fullName>
    </submittedName>
</protein>
<proteinExistence type="predicted"/>
<evidence type="ECO:0000313" key="3">
    <source>
        <dbReference type="Proteomes" id="UP000281343"/>
    </source>
</evidence>
<dbReference type="EMBL" id="RCNT01000007">
    <property type="protein sequence ID" value="RMA41561.1"/>
    <property type="molecule type" value="Genomic_DNA"/>
</dbReference>
<dbReference type="InterPro" id="IPR021735">
    <property type="entry name" value="DUF3306"/>
</dbReference>
<dbReference type="AlphaFoldDB" id="A0A3L9XY65"/>
<comment type="caution">
    <text evidence="2">The sequence shown here is derived from an EMBL/GenBank/DDBJ whole genome shotgun (WGS) entry which is preliminary data.</text>
</comment>
<evidence type="ECO:0000256" key="1">
    <source>
        <dbReference type="SAM" id="MobiDB-lite"/>
    </source>
</evidence>
<dbReference type="Proteomes" id="UP000281343">
    <property type="component" value="Unassembled WGS sequence"/>
</dbReference>
<dbReference type="Pfam" id="PF11748">
    <property type="entry name" value="DUF3306"/>
    <property type="match status" value="1"/>
</dbReference>
<feature type="region of interest" description="Disordered" evidence="1">
    <location>
        <begin position="144"/>
        <end position="248"/>
    </location>
</feature>
<dbReference type="RefSeq" id="WP_121898820.1">
    <property type="nucleotide sequence ID" value="NZ_RCNT01000007.1"/>
</dbReference>
<feature type="compositionally biased region" description="Acidic residues" evidence="1">
    <location>
        <begin position="44"/>
        <end position="61"/>
    </location>
</feature>
<organism evidence="2 3">
    <name type="scientific">Rhodophyticola porphyridii</name>
    <dbReference type="NCBI Taxonomy" id="1852017"/>
    <lineage>
        <taxon>Bacteria</taxon>
        <taxon>Pseudomonadati</taxon>
        <taxon>Pseudomonadota</taxon>
        <taxon>Alphaproteobacteria</taxon>
        <taxon>Rhodobacterales</taxon>
        <taxon>Roseobacteraceae</taxon>
        <taxon>Rhodophyticola</taxon>
    </lineage>
</organism>
<feature type="compositionally biased region" description="Basic residues" evidence="1">
    <location>
        <begin position="239"/>
        <end position="248"/>
    </location>
</feature>
<accession>A0A3L9XY65</accession>
<gene>
    <name evidence="2" type="ORF">D9R08_14775</name>
</gene>
<sequence>MSGEEKKHRDGEGFLAAWSRRKRRVARAEAQATDADKQAAEPDTVSETDTGPEPETEPDISAEELAALPPIDEVSGATDLQPFMKPGVPETLRKAAMRKVWLSNTLICDHDDPAVDYAWDWNAPEGVPGAGGVLQGDKVSKMMGDLINRNRHEDVQKEPEDDAPDVADFAQEGGKDAVSDATPADAEPDSVSQAEPALPTDPVRRGGQPARTDARSDGGSDAGESRMERDETTPAPMAPRRHGGAIPE</sequence>